<dbReference type="Gene3D" id="3.30.50.10">
    <property type="entry name" value="Erythroid Transcription Factor GATA-1, subunit A"/>
    <property type="match status" value="1"/>
</dbReference>
<dbReference type="Gene3D" id="1.10.565.10">
    <property type="entry name" value="Retinoid X Receptor"/>
    <property type="match status" value="2"/>
</dbReference>
<organism evidence="14 15">
    <name type="scientific">Macaca mulatta</name>
    <name type="common">Rhesus macaque</name>
    <dbReference type="NCBI Taxonomy" id="9544"/>
    <lineage>
        <taxon>Eukaryota</taxon>
        <taxon>Metazoa</taxon>
        <taxon>Chordata</taxon>
        <taxon>Craniata</taxon>
        <taxon>Vertebrata</taxon>
        <taxon>Euteleostomi</taxon>
        <taxon>Mammalia</taxon>
        <taxon>Eutheria</taxon>
        <taxon>Euarchontoglires</taxon>
        <taxon>Primates</taxon>
        <taxon>Haplorrhini</taxon>
        <taxon>Catarrhini</taxon>
        <taxon>Cercopithecidae</taxon>
        <taxon>Cercopithecinae</taxon>
        <taxon>Macaca</taxon>
    </lineage>
</organism>
<dbReference type="InterPro" id="IPR050234">
    <property type="entry name" value="Nuclear_hormone_rcpt_NR1"/>
</dbReference>
<evidence type="ECO:0000256" key="10">
    <source>
        <dbReference type="ARBA" id="ARBA00023242"/>
    </source>
</evidence>
<evidence type="ECO:0000256" key="1">
    <source>
        <dbReference type="ARBA" id="ARBA00004123"/>
    </source>
</evidence>
<evidence type="ECO:0000256" key="5">
    <source>
        <dbReference type="ARBA" id="ARBA00022833"/>
    </source>
</evidence>
<dbReference type="GO" id="GO:0008270">
    <property type="term" value="F:zinc ion binding"/>
    <property type="evidence" value="ECO:0007669"/>
    <property type="project" value="UniProtKB-KW"/>
</dbReference>
<reference evidence="14" key="2">
    <citation type="submission" date="2019-01" db="EMBL/GenBank/DDBJ databases">
        <authorList>
            <person name="Graves T."/>
            <person name="Eichler E.E."/>
            <person name="Wilson R.K."/>
        </authorList>
    </citation>
    <scope>NUCLEOTIDE SEQUENCE [LARGE SCALE GENOMIC DNA]</scope>
    <source>
        <strain evidence="14">17573</strain>
    </source>
</reference>
<dbReference type="PRINTS" id="PR00546">
    <property type="entry name" value="THYROIDHORMR"/>
</dbReference>
<accession>A0A5F7ZE22</accession>
<dbReference type="InterPro" id="IPR001628">
    <property type="entry name" value="Znf_hrmn_rcpt"/>
</dbReference>
<dbReference type="PROSITE" id="PS51843">
    <property type="entry name" value="NR_LBD"/>
    <property type="match status" value="1"/>
</dbReference>
<dbReference type="PANTHER" id="PTHR24082">
    <property type="entry name" value="NUCLEAR HORMONE RECEPTOR"/>
    <property type="match status" value="1"/>
</dbReference>
<dbReference type="Proteomes" id="UP000006718">
    <property type="component" value="Chromosome 2"/>
</dbReference>
<keyword evidence="6 11" id="KW-0805">Transcription regulation</keyword>
<dbReference type="SUPFAM" id="SSF57716">
    <property type="entry name" value="Glucocorticoid receptor-like (DNA-binding domain)"/>
    <property type="match status" value="1"/>
</dbReference>
<dbReference type="FunFam" id="3.30.50.10:FF:000011">
    <property type="entry name" value="Thyroid hormone receptor beta isoform"/>
    <property type="match status" value="1"/>
</dbReference>
<dbReference type="ExpressionAtlas" id="A0A5F7ZE22">
    <property type="expression patterns" value="baseline"/>
</dbReference>
<keyword evidence="4 11" id="KW-0863">Zinc-finger</keyword>
<keyword evidence="5 11" id="KW-0862">Zinc</keyword>
<keyword evidence="10 11" id="KW-0539">Nucleus</keyword>
<name>A0A5F7ZE22_MACMU</name>
<dbReference type="InterPro" id="IPR000536">
    <property type="entry name" value="Nucl_hrmn_rcpt_lig-bd"/>
</dbReference>
<dbReference type="Pfam" id="PF00104">
    <property type="entry name" value="Hormone_recep"/>
    <property type="match status" value="1"/>
</dbReference>
<dbReference type="PROSITE" id="PS51030">
    <property type="entry name" value="NUCLEAR_REC_DBD_2"/>
    <property type="match status" value="1"/>
</dbReference>
<evidence type="ECO:0000256" key="6">
    <source>
        <dbReference type="ARBA" id="ARBA00023015"/>
    </source>
</evidence>
<keyword evidence="9 11" id="KW-0675">Receptor</keyword>
<dbReference type="PRINTS" id="PR00047">
    <property type="entry name" value="STROIDFINGER"/>
</dbReference>
<dbReference type="SMART" id="SM00399">
    <property type="entry name" value="ZnF_C4"/>
    <property type="match status" value="1"/>
</dbReference>
<keyword evidence="7 11" id="KW-0238">DNA-binding</keyword>
<dbReference type="AlphaFoldDB" id="A0A5F7ZE22"/>
<dbReference type="InterPro" id="IPR001723">
    <property type="entry name" value="Nuclear_hrmn_rcpt"/>
</dbReference>
<dbReference type="FunFam" id="1.10.565.10:FF:000058">
    <property type="entry name" value="Thyroid hormone receptor beta"/>
    <property type="match status" value="1"/>
</dbReference>
<evidence type="ECO:0000256" key="2">
    <source>
        <dbReference type="ARBA" id="ARBA00008092"/>
    </source>
</evidence>
<evidence type="ECO:0000313" key="14">
    <source>
        <dbReference type="Ensembl" id="ENSMMUP00000062880.1"/>
    </source>
</evidence>
<dbReference type="PRINTS" id="PR00398">
    <property type="entry name" value="STRDHORMONER"/>
</dbReference>
<comment type="similarity">
    <text evidence="2">Belongs to the nuclear hormone receptor family. NR1 subfamily.</text>
</comment>
<evidence type="ECO:0000256" key="9">
    <source>
        <dbReference type="ARBA" id="ARBA00023170"/>
    </source>
</evidence>
<keyword evidence="8 11" id="KW-0804">Transcription</keyword>
<dbReference type="Ensembl" id="ENSMMUT00000092968.1">
    <property type="protein sequence ID" value="ENSMMUP00000062880.1"/>
    <property type="gene ID" value="ENSMMUG00000000067.4"/>
</dbReference>
<dbReference type="VGNC" id="VGNC:78350">
    <property type="gene designation" value="THRB"/>
</dbReference>
<keyword evidence="3 11" id="KW-0479">Metal-binding</keyword>
<dbReference type="GO" id="GO:0004879">
    <property type="term" value="F:nuclear receptor activity"/>
    <property type="evidence" value="ECO:0007669"/>
    <property type="project" value="InterPro"/>
</dbReference>
<sequence>MNYCMQEIYEVHPAAGSNCYMQSTDYYAYFEDSPGYSGCDAQAVPSNNIYMEQAWAVNQPYTCSYPGNMFKSKDSDLDMALNQYSQPEYFTEEKPTFSQVQSPSYSQKKGYIPSYLDKDELCVVCGDKATGYHYRCITCEGCKGFFRRTIQKNLHPSYSCKYEGKCVIDKVTRNQCQECRFKKCIYVGMATDLVLDDSKRLAKRKLIEENREKRRREELQKSIGHKPEPTDEEWELIKTVTEAHVATNAQGSHWKQKRKFLPEDIGQAPIVNAPEGGKVDLEAFSHFTKIITPAITRVVDFAKKLPMFCELPCEDQIILLKGCCMEIMSLRAAVRYDPEIALLQAVLLMSSDRPGLACVERIEKYQDSFLLAFEHYINYRKHHVTHFWPKLLMKVTDLRMIGACHASRFLHMKTCKSSVDLTETPFTPALPPPRQGDVSVEENTPIMLGFRFINHFPFRDERCGVCVRACERVRVRVRV</sequence>
<reference evidence="15" key="1">
    <citation type="journal article" date="2007" name="Science">
        <title>Evolutionary and biomedical insights from the rhesus macaque genome.</title>
        <authorList>
            <person name="Gibbs R.A."/>
            <person name="Rogers J."/>
            <person name="Katze M.G."/>
            <person name="Bumgarner R."/>
            <person name="Weinstock G.M."/>
            <person name="Mardis E.R."/>
            <person name="Remington K.A."/>
            <person name="Strausberg R.L."/>
            <person name="Venter J.C."/>
            <person name="Wilson R.K."/>
            <person name="Batzer M.A."/>
            <person name="Bustamante C.D."/>
            <person name="Eichler E.E."/>
            <person name="Hahn M.W."/>
            <person name="Hardison R.C."/>
            <person name="Makova K.D."/>
            <person name="Miller W."/>
            <person name="Milosavljevic A."/>
            <person name="Palermo R.E."/>
            <person name="Siepel A."/>
            <person name="Sikela J.M."/>
            <person name="Attaway T."/>
            <person name="Bell S."/>
            <person name="Bernard K.E."/>
            <person name="Buhay C.J."/>
            <person name="Chandrabose M.N."/>
            <person name="Dao M."/>
            <person name="Davis C."/>
            <person name="Delehaunty K.D."/>
            <person name="Ding Y."/>
            <person name="Dinh H.H."/>
            <person name="Dugan-Rocha S."/>
            <person name="Fulton L.A."/>
            <person name="Gabisi R.A."/>
            <person name="Garner T.T."/>
            <person name="Godfrey J."/>
            <person name="Hawes A.C."/>
            <person name="Hernandez J."/>
            <person name="Hines S."/>
            <person name="Holder M."/>
            <person name="Hume J."/>
            <person name="Jhangiani S.N."/>
            <person name="Joshi V."/>
            <person name="Khan Z.M."/>
            <person name="Kirkness E.F."/>
            <person name="Cree A."/>
            <person name="Fowler R.G."/>
            <person name="Lee S."/>
            <person name="Lewis L.R."/>
            <person name="Li Z."/>
            <person name="Liu Y.-S."/>
            <person name="Moore S.M."/>
            <person name="Muzny D."/>
            <person name="Nazareth L.V."/>
            <person name="Ngo D.N."/>
            <person name="Okwuonu G.O."/>
            <person name="Pai G."/>
            <person name="Parker D."/>
            <person name="Paul H.A."/>
            <person name="Pfannkoch C."/>
            <person name="Pohl C.S."/>
            <person name="Rogers Y.-H.C."/>
            <person name="Ruiz S.J."/>
            <person name="Sabo A."/>
            <person name="Santibanez J."/>
            <person name="Schneider B.W."/>
            <person name="Smith S.M."/>
            <person name="Sodergren E."/>
            <person name="Svatek A.F."/>
            <person name="Utterback T.R."/>
            <person name="Vattathil S."/>
            <person name="Warren W."/>
            <person name="White C.S."/>
            <person name="Chinwalla A.T."/>
            <person name="Feng Y."/>
            <person name="Halpern A.L."/>
            <person name="Hillier L.W."/>
            <person name="Huang X."/>
            <person name="Minx P."/>
            <person name="Nelson J.O."/>
            <person name="Pepin K.H."/>
            <person name="Qin X."/>
            <person name="Sutton G.G."/>
            <person name="Venter E."/>
            <person name="Walenz B.P."/>
            <person name="Wallis J.W."/>
            <person name="Worley K.C."/>
            <person name="Yang S.-P."/>
            <person name="Jones S.M."/>
            <person name="Marra M.A."/>
            <person name="Rocchi M."/>
            <person name="Schein J.E."/>
            <person name="Baertsch R."/>
            <person name="Clarke L."/>
            <person name="Csuros M."/>
            <person name="Glasscock J."/>
            <person name="Harris R.A."/>
            <person name="Havlak P."/>
            <person name="Jackson A.R."/>
            <person name="Jiang H."/>
            <person name="Liu Y."/>
            <person name="Messina D.N."/>
            <person name="Shen Y."/>
            <person name="Song H.X.-Z."/>
            <person name="Wylie T."/>
            <person name="Zhang L."/>
            <person name="Birney E."/>
            <person name="Han K."/>
            <person name="Konkel M.K."/>
            <person name="Lee J."/>
            <person name="Smit A.F.A."/>
            <person name="Ullmer B."/>
            <person name="Wang H."/>
            <person name="Xing J."/>
            <person name="Burhans R."/>
            <person name="Cheng Z."/>
            <person name="Karro J.E."/>
            <person name="Ma J."/>
            <person name="Raney B."/>
            <person name="She X."/>
            <person name="Cox M.J."/>
            <person name="Demuth J.P."/>
            <person name="Dumas L.J."/>
            <person name="Han S.-G."/>
            <person name="Hopkins J."/>
            <person name="Karimpour-Fard A."/>
            <person name="Kim Y.H."/>
            <person name="Pollack J.R."/>
            <person name="Vinar T."/>
            <person name="Addo-Quaye C."/>
            <person name="Degenhardt J."/>
            <person name="Denby A."/>
            <person name="Hubisz M.J."/>
            <person name="Indap A."/>
            <person name="Kosiol C."/>
            <person name="Lahn B.T."/>
            <person name="Lawson H.A."/>
            <person name="Marklein A."/>
            <person name="Nielsen R."/>
            <person name="Vallender E.J."/>
            <person name="Clark A.G."/>
            <person name="Ferguson B."/>
            <person name="Hernandez R.D."/>
            <person name="Hirani K."/>
            <person name="Kehrer-Sawatzki H."/>
            <person name="Kolb J."/>
            <person name="Patil S."/>
            <person name="Pu L.-L."/>
            <person name="Ren Y."/>
            <person name="Smith D.G."/>
            <person name="Wheeler D.A."/>
            <person name="Schenck I."/>
            <person name="Ball E.V."/>
            <person name="Chen R."/>
            <person name="Cooper D.N."/>
            <person name="Giardine B."/>
            <person name="Hsu F."/>
            <person name="Kent W.J."/>
            <person name="Lesk A."/>
            <person name="Nelson D.L."/>
            <person name="O'brien W.E."/>
            <person name="Pruefer K."/>
            <person name="Stenson P.D."/>
            <person name="Wallace J.C."/>
            <person name="Ke H."/>
            <person name="Liu X.-M."/>
            <person name="Wang P."/>
            <person name="Xiang A.P."/>
            <person name="Yang F."/>
            <person name="Barber G.P."/>
            <person name="Haussler D."/>
            <person name="Karolchik D."/>
            <person name="Kern A.D."/>
            <person name="Kuhn R.M."/>
            <person name="Smith K.E."/>
            <person name="Zwieg A.S."/>
        </authorList>
    </citation>
    <scope>NUCLEOTIDE SEQUENCE [LARGE SCALE GENOMIC DNA]</scope>
    <source>
        <strain evidence="15">17573</strain>
    </source>
</reference>
<dbReference type="SMART" id="SM00430">
    <property type="entry name" value="HOLI"/>
    <property type="match status" value="1"/>
</dbReference>
<dbReference type="InterPro" id="IPR013088">
    <property type="entry name" value="Znf_NHR/GATA"/>
</dbReference>
<dbReference type="PROSITE" id="PS00031">
    <property type="entry name" value="NUCLEAR_REC_DBD_1"/>
    <property type="match status" value="1"/>
</dbReference>
<dbReference type="InterPro" id="IPR035500">
    <property type="entry name" value="NHR-like_dom_sf"/>
</dbReference>
<keyword evidence="15" id="KW-1185">Reference proteome</keyword>
<evidence type="ECO:0000256" key="7">
    <source>
        <dbReference type="ARBA" id="ARBA00023125"/>
    </source>
</evidence>
<dbReference type="SUPFAM" id="SSF48508">
    <property type="entry name" value="Nuclear receptor ligand-binding domain"/>
    <property type="match status" value="1"/>
</dbReference>
<evidence type="ECO:0000259" key="13">
    <source>
        <dbReference type="PROSITE" id="PS51843"/>
    </source>
</evidence>
<evidence type="ECO:0000256" key="3">
    <source>
        <dbReference type="ARBA" id="ARBA00022723"/>
    </source>
</evidence>
<feature type="domain" description="Nuclear receptor" evidence="12">
    <location>
        <begin position="119"/>
        <end position="196"/>
    </location>
</feature>
<evidence type="ECO:0000313" key="16">
    <source>
        <dbReference type="VGNC" id="VGNC:78350"/>
    </source>
</evidence>
<dbReference type="GeneTree" id="ENSGT00940000156809"/>
<dbReference type="InterPro" id="IPR001728">
    <property type="entry name" value="ThyrH_rcpt"/>
</dbReference>
<dbReference type="SMR" id="A0A5F7ZE22"/>
<dbReference type="Pfam" id="PF00105">
    <property type="entry name" value="zf-C4"/>
    <property type="match status" value="1"/>
</dbReference>
<evidence type="ECO:0000259" key="12">
    <source>
        <dbReference type="PROSITE" id="PS51030"/>
    </source>
</evidence>
<dbReference type="CDD" id="cd06961">
    <property type="entry name" value="NR_DBD_TR"/>
    <property type="match status" value="1"/>
</dbReference>
<reference evidence="14" key="4">
    <citation type="submission" date="2025-09" db="UniProtKB">
        <authorList>
            <consortium name="Ensembl"/>
        </authorList>
    </citation>
    <scope>IDENTIFICATION</scope>
    <source>
        <strain evidence="14">17573</strain>
    </source>
</reference>
<dbReference type="GO" id="GO:0043565">
    <property type="term" value="F:sequence-specific DNA binding"/>
    <property type="evidence" value="ECO:0007669"/>
    <property type="project" value="InterPro"/>
</dbReference>
<dbReference type="GO" id="GO:0005654">
    <property type="term" value="C:nucleoplasm"/>
    <property type="evidence" value="ECO:0007669"/>
    <property type="project" value="UniProtKB-ARBA"/>
</dbReference>
<proteinExistence type="inferred from homology"/>
<evidence type="ECO:0000256" key="8">
    <source>
        <dbReference type="ARBA" id="ARBA00023163"/>
    </source>
</evidence>
<dbReference type="Bgee" id="ENSMMUG00000000067">
    <property type="expression patterns" value="Expressed in dorsolateral prefrontal cortex and 22 other cell types or tissues"/>
</dbReference>
<gene>
    <name evidence="14 16" type="primary">THRB</name>
</gene>
<evidence type="ECO:0000313" key="15">
    <source>
        <dbReference type="Proteomes" id="UP000006718"/>
    </source>
</evidence>
<evidence type="ECO:0000256" key="11">
    <source>
        <dbReference type="RuleBase" id="RU004334"/>
    </source>
</evidence>
<protein>
    <submittedName>
        <fullName evidence="14">Thyroid hormone receptor beta</fullName>
    </submittedName>
</protein>
<dbReference type="PANTHER" id="PTHR24082:SF210">
    <property type="entry name" value="THYROID HORMONE RECEPTOR BETA"/>
    <property type="match status" value="1"/>
</dbReference>
<evidence type="ECO:0000256" key="4">
    <source>
        <dbReference type="ARBA" id="ARBA00022771"/>
    </source>
</evidence>
<comment type="subcellular location">
    <subcellularLocation>
        <location evidence="1 11">Nucleus</location>
    </subcellularLocation>
</comment>
<feature type="domain" description="NR LBD" evidence="13">
    <location>
        <begin position="232"/>
        <end position="479"/>
    </location>
</feature>
<reference evidence="14" key="3">
    <citation type="submission" date="2025-08" db="UniProtKB">
        <authorList>
            <consortium name="Ensembl"/>
        </authorList>
    </citation>
    <scope>IDENTIFICATION</scope>
    <source>
        <strain evidence="14">17573</strain>
    </source>
</reference>
<dbReference type="VEuPathDB" id="HostDB:ENSMMUG00000000067"/>